<comment type="caution">
    <text evidence="6">The sequence shown here is derived from an EMBL/GenBank/DDBJ whole genome shotgun (WGS) entry which is preliminary data.</text>
</comment>
<dbReference type="SMART" id="SM00849">
    <property type="entry name" value="Lactamase_B"/>
    <property type="match status" value="1"/>
</dbReference>
<accession>A0A4V2QET8</accession>
<proteinExistence type="predicted"/>
<dbReference type="OrthoDB" id="9802248at2"/>
<dbReference type="Pfam" id="PF00753">
    <property type="entry name" value="Lactamase_B"/>
    <property type="match status" value="1"/>
</dbReference>
<dbReference type="CDD" id="cd06262">
    <property type="entry name" value="metallo-hydrolase-like_MBL-fold"/>
    <property type="match status" value="1"/>
</dbReference>
<name>A0A4V2QET8_HYDET</name>
<keyword evidence="4" id="KW-0862">Zinc</keyword>
<dbReference type="SUPFAM" id="SSF56281">
    <property type="entry name" value="Metallo-hydrolase/oxidoreductase"/>
    <property type="match status" value="1"/>
</dbReference>
<comment type="cofactor">
    <cofactor evidence="1">
        <name>Zn(2+)</name>
        <dbReference type="ChEBI" id="CHEBI:29105"/>
    </cofactor>
</comment>
<keyword evidence="3 6" id="KW-0378">Hydrolase</keyword>
<evidence type="ECO:0000256" key="1">
    <source>
        <dbReference type="ARBA" id="ARBA00001947"/>
    </source>
</evidence>
<dbReference type="PANTHER" id="PTHR46233:SF3">
    <property type="entry name" value="HYDROXYACYLGLUTATHIONE HYDROLASE GLOC"/>
    <property type="match status" value="1"/>
</dbReference>
<organism evidence="6 7">
    <name type="scientific">Hydrogenispora ethanolica</name>
    <dbReference type="NCBI Taxonomy" id="1082276"/>
    <lineage>
        <taxon>Bacteria</taxon>
        <taxon>Bacillati</taxon>
        <taxon>Bacillota</taxon>
        <taxon>Hydrogenispora</taxon>
    </lineage>
</organism>
<feature type="domain" description="Metallo-beta-lactamase" evidence="5">
    <location>
        <begin position="12"/>
        <end position="187"/>
    </location>
</feature>
<keyword evidence="7" id="KW-1185">Reference proteome</keyword>
<dbReference type="InterPro" id="IPR001279">
    <property type="entry name" value="Metallo-B-lactamas"/>
</dbReference>
<reference evidence="6 7" key="1">
    <citation type="submission" date="2019-03" db="EMBL/GenBank/DDBJ databases">
        <title>Genomic Encyclopedia of Type Strains, Phase IV (KMG-IV): sequencing the most valuable type-strain genomes for metagenomic binning, comparative biology and taxonomic classification.</title>
        <authorList>
            <person name="Goeker M."/>
        </authorList>
    </citation>
    <scope>NUCLEOTIDE SEQUENCE [LARGE SCALE GENOMIC DNA]</scope>
    <source>
        <strain evidence="6 7">LX-B</strain>
    </source>
</reference>
<dbReference type="Proteomes" id="UP000295008">
    <property type="component" value="Unassembled WGS sequence"/>
</dbReference>
<keyword evidence="2" id="KW-0479">Metal-binding</keyword>
<dbReference type="EMBL" id="SLUN01000012">
    <property type="protein sequence ID" value="TCL69317.1"/>
    <property type="molecule type" value="Genomic_DNA"/>
</dbReference>
<gene>
    <name evidence="6" type="ORF">EDC14_101214</name>
</gene>
<evidence type="ECO:0000259" key="5">
    <source>
        <dbReference type="SMART" id="SM00849"/>
    </source>
</evidence>
<sequence length="204" mass="22303">MEYQRFVLGDLRVNSFLVWSGREAGIIDPGEPAGELLAALEKRDLQLKWIVNTHGHADHIGGNAQLQAATGAPIWIHKEDRPMLTSAEANLSAWLGAPIISPDAAGTLQDGDTLKLGEERLTIIETPGHTPGGISLYFPGLLFSGDALFRESIGRTDFPGGSASKLIQVIKERLFQLPPSTLVWPGHETSTTIEHEIRFNPYFQ</sequence>
<evidence type="ECO:0000256" key="4">
    <source>
        <dbReference type="ARBA" id="ARBA00022833"/>
    </source>
</evidence>
<dbReference type="GO" id="GO:0046872">
    <property type="term" value="F:metal ion binding"/>
    <property type="evidence" value="ECO:0007669"/>
    <property type="project" value="UniProtKB-KW"/>
</dbReference>
<evidence type="ECO:0000313" key="6">
    <source>
        <dbReference type="EMBL" id="TCL69317.1"/>
    </source>
</evidence>
<dbReference type="Gene3D" id="3.60.15.10">
    <property type="entry name" value="Ribonuclease Z/Hydroxyacylglutathione hydrolase-like"/>
    <property type="match status" value="1"/>
</dbReference>
<dbReference type="AlphaFoldDB" id="A0A4V2QET8"/>
<dbReference type="RefSeq" id="WP_132014341.1">
    <property type="nucleotide sequence ID" value="NZ_SLUN01000012.1"/>
</dbReference>
<evidence type="ECO:0000256" key="3">
    <source>
        <dbReference type="ARBA" id="ARBA00022801"/>
    </source>
</evidence>
<protein>
    <submittedName>
        <fullName evidence="6">Glyoxylase-like metal-dependent hydrolase (Beta-lactamase superfamily II)</fullName>
    </submittedName>
</protein>
<evidence type="ECO:0000313" key="7">
    <source>
        <dbReference type="Proteomes" id="UP000295008"/>
    </source>
</evidence>
<dbReference type="InterPro" id="IPR036866">
    <property type="entry name" value="RibonucZ/Hydroxyglut_hydro"/>
</dbReference>
<dbReference type="InterPro" id="IPR051453">
    <property type="entry name" value="MBL_Glyoxalase_II"/>
</dbReference>
<evidence type="ECO:0000256" key="2">
    <source>
        <dbReference type="ARBA" id="ARBA00022723"/>
    </source>
</evidence>
<dbReference type="PANTHER" id="PTHR46233">
    <property type="entry name" value="HYDROXYACYLGLUTATHIONE HYDROLASE GLOC"/>
    <property type="match status" value="1"/>
</dbReference>
<dbReference type="GO" id="GO:0016787">
    <property type="term" value="F:hydrolase activity"/>
    <property type="evidence" value="ECO:0007669"/>
    <property type="project" value="UniProtKB-KW"/>
</dbReference>